<sequence length="238" mass="25686">MENGSGTKCRVWSCDSGAGHILAARFTTVCLRRPDAPRRPLPPPTPLITAGRRGMREHGAEKQKPAAARCSGDADLNAATDHLLSPSRAVYAIAYIPVTTPLLRRPVLTVHVLATSPCIFGIIQFNKNYGCVWFVAELNGPGNVDKNGYLSSNATVHTVPVLVDSRVAQLRCKRGPVVEGKESISATANGRTVTVLCLEHVVRVLCRIKITLPRRRPPLHGCVTSRQHVPATRNGIGP</sequence>
<evidence type="ECO:0000313" key="3">
    <source>
        <dbReference type="Proteomes" id="UP000625711"/>
    </source>
</evidence>
<accession>A0A834IT51</accession>
<evidence type="ECO:0000313" key="2">
    <source>
        <dbReference type="EMBL" id="KAF7285621.1"/>
    </source>
</evidence>
<keyword evidence="3" id="KW-1185">Reference proteome</keyword>
<dbReference type="EMBL" id="JAACXV010000050">
    <property type="protein sequence ID" value="KAF7285621.1"/>
    <property type="molecule type" value="Genomic_DNA"/>
</dbReference>
<feature type="region of interest" description="Disordered" evidence="1">
    <location>
        <begin position="35"/>
        <end position="67"/>
    </location>
</feature>
<organism evidence="2 3">
    <name type="scientific">Rhynchophorus ferrugineus</name>
    <name type="common">Red palm weevil</name>
    <name type="synonym">Curculio ferrugineus</name>
    <dbReference type="NCBI Taxonomy" id="354439"/>
    <lineage>
        <taxon>Eukaryota</taxon>
        <taxon>Metazoa</taxon>
        <taxon>Ecdysozoa</taxon>
        <taxon>Arthropoda</taxon>
        <taxon>Hexapoda</taxon>
        <taxon>Insecta</taxon>
        <taxon>Pterygota</taxon>
        <taxon>Neoptera</taxon>
        <taxon>Endopterygota</taxon>
        <taxon>Coleoptera</taxon>
        <taxon>Polyphaga</taxon>
        <taxon>Cucujiformia</taxon>
        <taxon>Curculionidae</taxon>
        <taxon>Dryophthorinae</taxon>
        <taxon>Rhynchophorus</taxon>
    </lineage>
</organism>
<comment type="caution">
    <text evidence="2">The sequence shown here is derived from an EMBL/GenBank/DDBJ whole genome shotgun (WGS) entry which is preliminary data.</text>
</comment>
<feature type="compositionally biased region" description="Basic and acidic residues" evidence="1">
    <location>
        <begin position="54"/>
        <end position="64"/>
    </location>
</feature>
<proteinExistence type="predicted"/>
<dbReference type="Proteomes" id="UP000625711">
    <property type="component" value="Unassembled WGS sequence"/>
</dbReference>
<reference evidence="2" key="1">
    <citation type="submission" date="2020-08" db="EMBL/GenBank/DDBJ databases">
        <title>Genome sequencing and assembly of the red palm weevil Rhynchophorus ferrugineus.</title>
        <authorList>
            <person name="Dias G.B."/>
            <person name="Bergman C.M."/>
            <person name="Manee M."/>
        </authorList>
    </citation>
    <scope>NUCLEOTIDE SEQUENCE</scope>
    <source>
        <strain evidence="2">AA-2017</strain>
        <tissue evidence="2">Whole larva</tissue>
    </source>
</reference>
<protein>
    <submittedName>
        <fullName evidence="2">Uncharacterized protein</fullName>
    </submittedName>
</protein>
<gene>
    <name evidence="2" type="ORF">GWI33_010411</name>
</gene>
<dbReference type="AlphaFoldDB" id="A0A834IT51"/>
<name>A0A834IT51_RHYFE</name>
<evidence type="ECO:0000256" key="1">
    <source>
        <dbReference type="SAM" id="MobiDB-lite"/>
    </source>
</evidence>